<keyword evidence="2" id="KW-1185">Reference proteome</keyword>
<sequence>MWESCKNVGRSPMLFNALFVILQNAARLRERWQHTRMAYSWQKVAMDGLKLYMCTRIVLNGVGELLVGVVESKEQLLDVLKKLLKELPCNMCQFNAISVDGTIGLLKLQDLMLRIQGEVVNPNGKRGTVPPKWDLSVPHVIASQDENRACKRTLKVLMVILEGRWILSIDWIQACIEAKAYVGEEYEISLGAHGMKDVPRLWLGRLTVLNKKPKLFEGREIYFTEYFVPSYSGTFRTWQLLQEEPSSKGNPCQESRIGRASPGQPHRRHSLYTAKRSPKIVKLLPKEQTSSTEGCRNQKLLPVQRLQRSPPIHGSLIPLPPTSSCLLTTSF</sequence>
<name>A0ACB9QN61_9MYRT</name>
<evidence type="ECO:0000313" key="2">
    <source>
        <dbReference type="Proteomes" id="UP001057402"/>
    </source>
</evidence>
<dbReference type="Proteomes" id="UP001057402">
    <property type="component" value="Chromosome 5"/>
</dbReference>
<organism evidence="1 2">
    <name type="scientific">Melastoma candidum</name>
    <dbReference type="NCBI Taxonomy" id="119954"/>
    <lineage>
        <taxon>Eukaryota</taxon>
        <taxon>Viridiplantae</taxon>
        <taxon>Streptophyta</taxon>
        <taxon>Embryophyta</taxon>
        <taxon>Tracheophyta</taxon>
        <taxon>Spermatophyta</taxon>
        <taxon>Magnoliopsida</taxon>
        <taxon>eudicotyledons</taxon>
        <taxon>Gunneridae</taxon>
        <taxon>Pentapetalae</taxon>
        <taxon>rosids</taxon>
        <taxon>malvids</taxon>
        <taxon>Myrtales</taxon>
        <taxon>Melastomataceae</taxon>
        <taxon>Melastomatoideae</taxon>
        <taxon>Melastomateae</taxon>
        <taxon>Melastoma</taxon>
    </lineage>
</organism>
<comment type="caution">
    <text evidence="1">The sequence shown here is derived from an EMBL/GenBank/DDBJ whole genome shotgun (WGS) entry which is preliminary data.</text>
</comment>
<reference evidence="2" key="1">
    <citation type="journal article" date="2023" name="Front. Plant Sci.">
        <title>Chromosomal-level genome assembly of Melastoma candidum provides insights into trichome evolution.</title>
        <authorList>
            <person name="Zhong Y."/>
            <person name="Wu W."/>
            <person name="Sun C."/>
            <person name="Zou P."/>
            <person name="Liu Y."/>
            <person name="Dai S."/>
            <person name="Zhou R."/>
        </authorList>
    </citation>
    <scope>NUCLEOTIDE SEQUENCE [LARGE SCALE GENOMIC DNA]</scope>
</reference>
<gene>
    <name evidence="1" type="ORF">MLD38_016673</name>
</gene>
<dbReference type="EMBL" id="CM042884">
    <property type="protein sequence ID" value="KAI4368070.1"/>
    <property type="molecule type" value="Genomic_DNA"/>
</dbReference>
<evidence type="ECO:0000313" key="1">
    <source>
        <dbReference type="EMBL" id="KAI4368070.1"/>
    </source>
</evidence>
<proteinExistence type="predicted"/>
<protein>
    <submittedName>
        <fullName evidence="1">Uncharacterized protein</fullName>
    </submittedName>
</protein>
<accession>A0ACB9QN61</accession>